<organism evidence="1 2">
    <name type="scientific">Letharia columbiana</name>
    <dbReference type="NCBI Taxonomy" id="112416"/>
    <lineage>
        <taxon>Eukaryota</taxon>
        <taxon>Fungi</taxon>
        <taxon>Dikarya</taxon>
        <taxon>Ascomycota</taxon>
        <taxon>Pezizomycotina</taxon>
        <taxon>Lecanoromycetes</taxon>
        <taxon>OSLEUM clade</taxon>
        <taxon>Lecanoromycetidae</taxon>
        <taxon>Lecanorales</taxon>
        <taxon>Lecanorineae</taxon>
        <taxon>Parmeliaceae</taxon>
        <taxon>Letharia</taxon>
    </lineage>
</organism>
<dbReference type="GeneID" id="59285381"/>
<sequence>MDDAETVEVLNAFLMKTILYIERSSDRVLTVPGEAETRNTAFSNDAAVMGSDVRVWVVDENLTDSSSSKHKFAQTSWIP</sequence>
<evidence type="ECO:0000313" key="1">
    <source>
        <dbReference type="EMBL" id="KAF6238081.1"/>
    </source>
</evidence>
<dbReference type="Proteomes" id="UP000578531">
    <property type="component" value="Unassembled WGS sequence"/>
</dbReference>
<gene>
    <name evidence="1" type="ORF">HO173_003715</name>
</gene>
<evidence type="ECO:0000313" key="2">
    <source>
        <dbReference type="Proteomes" id="UP000578531"/>
    </source>
</evidence>
<protein>
    <submittedName>
        <fullName evidence="1">Uncharacterized protein</fullName>
    </submittedName>
</protein>
<reference evidence="1 2" key="1">
    <citation type="journal article" date="2020" name="Genomics">
        <title>Complete, high-quality genomes from long-read metagenomic sequencing of two wolf lichen thalli reveals enigmatic genome architecture.</title>
        <authorList>
            <person name="McKenzie S.K."/>
            <person name="Walston R.F."/>
            <person name="Allen J.L."/>
        </authorList>
    </citation>
    <scope>NUCLEOTIDE SEQUENCE [LARGE SCALE GENOMIC DNA]</scope>
    <source>
        <strain evidence="1">WasteWater2</strain>
    </source>
</reference>
<dbReference type="RefSeq" id="XP_037167395.1">
    <property type="nucleotide sequence ID" value="XM_037305640.1"/>
</dbReference>
<dbReference type="EMBL" id="JACCJC010000011">
    <property type="protein sequence ID" value="KAF6238081.1"/>
    <property type="molecule type" value="Genomic_DNA"/>
</dbReference>
<name>A0A8H6G0D4_9LECA</name>
<comment type="caution">
    <text evidence="1">The sequence shown here is derived from an EMBL/GenBank/DDBJ whole genome shotgun (WGS) entry which is preliminary data.</text>
</comment>
<keyword evidence="2" id="KW-1185">Reference proteome</keyword>
<accession>A0A8H6G0D4</accession>
<dbReference type="AlphaFoldDB" id="A0A8H6G0D4"/>
<proteinExistence type="predicted"/>